<accession>A0AAD4I9C7</accession>
<dbReference type="InterPro" id="IPR003105">
    <property type="entry name" value="SRA_YDG"/>
</dbReference>
<dbReference type="InterPro" id="IPR045134">
    <property type="entry name" value="UHRF1/2-like"/>
</dbReference>
<keyword evidence="1 2" id="KW-0539">Nucleus</keyword>
<feature type="domain" description="YDG" evidence="5">
    <location>
        <begin position="404"/>
        <end position="538"/>
    </location>
</feature>
<dbReference type="InterPro" id="IPR015947">
    <property type="entry name" value="PUA-like_sf"/>
</dbReference>
<evidence type="ECO:0000256" key="1">
    <source>
        <dbReference type="ARBA" id="ARBA00023242"/>
    </source>
</evidence>
<dbReference type="GO" id="GO:0016567">
    <property type="term" value="P:protein ubiquitination"/>
    <property type="evidence" value="ECO:0007669"/>
    <property type="project" value="TreeGrafter"/>
</dbReference>
<feature type="coiled-coil region" evidence="3">
    <location>
        <begin position="35"/>
        <end position="69"/>
    </location>
</feature>
<dbReference type="Gene3D" id="2.30.280.10">
    <property type="entry name" value="SRA-YDG"/>
    <property type="match status" value="1"/>
</dbReference>
<feature type="compositionally biased region" description="Basic and acidic residues" evidence="4">
    <location>
        <begin position="135"/>
        <end position="174"/>
    </location>
</feature>
<evidence type="ECO:0000313" key="6">
    <source>
        <dbReference type="EMBL" id="KAG9188414.1"/>
    </source>
</evidence>
<dbReference type="PROSITE" id="PS51015">
    <property type="entry name" value="YDG"/>
    <property type="match status" value="1"/>
</dbReference>
<dbReference type="SMART" id="SM00466">
    <property type="entry name" value="SRA"/>
    <property type="match status" value="1"/>
</dbReference>
<dbReference type="SUPFAM" id="SSF88697">
    <property type="entry name" value="PUA domain-like"/>
    <property type="match status" value="1"/>
</dbReference>
<keyword evidence="7" id="KW-1185">Reference proteome</keyword>
<organism evidence="6 7">
    <name type="scientific">Alternaria panax</name>
    <dbReference type="NCBI Taxonomy" id="48097"/>
    <lineage>
        <taxon>Eukaryota</taxon>
        <taxon>Fungi</taxon>
        <taxon>Dikarya</taxon>
        <taxon>Ascomycota</taxon>
        <taxon>Pezizomycotina</taxon>
        <taxon>Dothideomycetes</taxon>
        <taxon>Pleosporomycetidae</taxon>
        <taxon>Pleosporales</taxon>
        <taxon>Pleosporineae</taxon>
        <taxon>Pleosporaceae</taxon>
        <taxon>Alternaria</taxon>
        <taxon>Alternaria sect. Panax</taxon>
    </lineage>
</organism>
<dbReference type="EMBL" id="JAANER010000006">
    <property type="protein sequence ID" value="KAG9188414.1"/>
    <property type="molecule type" value="Genomic_DNA"/>
</dbReference>
<keyword evidence="3" id="KW-0175">Coiled coil</keyword>
<reference evidence="6" key="1">
    <citation type="submission" date="2021-07" db="EMBL/GenBank/DDBJ databases">
        <title>Genome Resource of American Ginseng Black Spot Pathogen Alternaria panax.</title>
        <authorList>
            <person name="Qiu C."/>
            <person name="Wang W."/>
            <person name="Liu Z."/>
        </authorList>
    </citation>
    <scope>NUCLEOTIDE SEQUENCE</scope>
    <source>
        <strain evidence="6">BNCC115425</strain>
    </source>
</reference>
<dbReference type="GO" id="GO:0044027">
    <property type="term" value="P:negative regulation of gene expression via chromosomal CpG island methylation"/>
    <property type="evidence" value="ECO:0007669"/>
    <property type="project" value="TreeGrafter"/>
</dbReference>
<evidence type="ECO:0000256" key="2">
    <source>
        <dbReference type="PROSITE-ProRule" id="PRU00358"/>
    </source>
</evidence>
<evidence type="ECO:0000313" key="7">
    <source>
        <dbReference type="Proteomes" id="UP001199106"/>
    </source>
</evidence>
<feature type="region of interest" description="Disordered" evidence="4">
    <location>
        <begin position="109"/>
        <end position="232"/>
    </location>
</feature>
<sequence length="571" mass="64515">MKSLESQQIDKPSAWLQEKAQNAAKMSGVGPDTVARILQKTKAQTEANSEEHQDNMRVLDEKMTELRAKYDLNPFKDTGLPAASDTVAVQPKAIIPIQKGIKRKVTIQAGKPEGPRAKKAKFQKTQPSKEGVFQRAKEDAEKRAEIQRRQLENGDAEKQAKSQEAQQKKDDAHKRVVQNMQKRVEKVRDMRRQEEDLKDESISAAFAESSTAGPSRGRAATTTANQPDDMDVTPSNSLFVLEDNMDKHPLRARLPGWYTIISMKSPIMEAISKKRPPELTSLESLKVCVKQCEDAKSPVQLEKLYDVLRDHVHKAEIQLVVNRHLIRKANMLSPDYGLPQIFKKGADLPCDLKADAWQLYNRWWKSDLNQELLRGIVPNKTENRTSDRLDDTYRKKFFTDAKHYGNGDLVLGQWWPTQLCAVRDGAHGSAQGGIYGEKEHGAYSIVLSGGSGYQDVDNGDVIDYSGTPGKNSTPTENTVHLLKSSVLGNQVRVIRSAQLSKKNKYRPELGLRYDGLYQATSYTQTDQETAMYKFRLERCGGQDPIRFQGKAKRPTIYEIKEYEKLKDKGVW</sequence>
<dbReference type="GO" id="GO:0005634">
    <property type="term" value="C:nucleus"/>
    <property type="evidence" value="ECO:0007669"/>
    <property type="project" value="UniProtKB-SubCell"/>
</dbReference>
<name>A0AAD4I9C7_9PLEO</name>
<comment type="caution">
    <text evidence="6">The sequence shown here is derived from an EMBL/GenBank/DDBJ whole genome shotgun (WGS) entry which is preliminary data.</text>
</comment>
<feature type="compositionally biased region" description="Basic and acidic residues" evidence="4">
    <location>
        <begin position="182"/>
        <end position="201"/>
    </location>
</feature>
<dbReference type="GO" id="GO:0061630">
    <property type="term" value="F:ubiquitin protein ligase activity"/>
    <property type="evidence" value="ECO:0007669"/>
    <property type="project" value="TreeGrafter"/>
</dbReference>
<evidence type="ECO:0000256" key="4">
    <source>
        <dbReference type="SAM" id="MobiDB-lite"/>
    </source>
</evidence>
<evidence type="ECO:0000259" key="5">
    <source>
        <dbReference type="PROSITE" id="PS51015"/>
    </source>
</evidence>
<dbReference type="Pfam" id="PF02182">
    <property type="entry name" value="SAD_SRA"/>
    <property type="match status" value="1"/>
</dbReference>
<comment type="subcellular location">
    <subcellularLocation>
        <location evidence="2">Nucleus</location>
    </subcellularLocation>
</comment>
<protein>
    <recommendedName>
        <fullName evidence="5">YDG domain-containing protein</fullName>
    </recommendedName>
</protein>
<dbReference type="InterPro" id="IPR036987">
    <property type="entry name" value="SRA-YDG_sf"/>
</dbReference>
<dbReference type="PANTHER" id="PTHR14140">
    <property type="entry name" value="E3 UBIQUITIN-PROTEIN LIGASE UHRF-RELATED"/>
    <property type="match status" value="1"/>
</dbReference>
<gene>
    <name evidence="6" type="ORF">G6011_02337</name>
</gene>
<evidence type="ECO:0000256" key="3">
    <source>
        <dbReference type="SAM" id="Coils"/>
    </source>
</evidence>
<proteinExistence type="predicted"/>
<dbReference type="PANTHER" id="PTHR14140:SF27">
    <property type="entry name" value="OS04G0289800 PROTEIN"/>
    <property type="match status" value="1"/>
</dbReference>
<dbReference type="AlphaFoldDB" id="A0AAD4I9C7"/>
<dbReference type="Proteomes" id="UP001199106">
    <property type="component" value="Unassembled WGS sequence"/>
</dbReference>